<dbReference type="Proteomes" id="UP000650424">
    <property type="component" value="Unassembled WGS sequence"/>
</dbReference>
<proteinExistence type="predicted"/>
<evidence type="ECO:0000313" key="1">
    <source>
        <dbReference type="EMBL" id="MBC3915898.1"/>
    </source>
</evidence>
<sequence length="86" mass="10011">MSSQETEVILQEQLLQDHMRQQSGNAHGLQRRPSAQDGLHTWMEVHRQVSPDFEQQLAQAYAQTRLSELLQGERHMEYFMDVSLCA</sequence>
<comment type="caution">
    <text evidence="1">The sequence shown here is derived from an EMBL/GenBank/DDBJ whole genome shotgun (WGS) entry which is preliminary data.</text>
</comment>
<keyword evidence="2" id="KW-1185">Reference proteome</keyword>
<organism evidence="1 2">
    <name type="scientific">Undibacterium hunanense</name>
    <dbReference type="NCBI Taxonomy" id="2762292"/>
    <lineage>
        <taxon>Bacteria</taxon>
        <taxon>Pseudomonadati</taxon>
        <taxon>Pseudomonadota</taxon>
        <taxon>Betaproteobacteria</taxon>
        <taxon>Burkholderiales</taxon>
        <taxon>Oxalobacteraceae</taxon>
        <taxon>Undibacterium</taxon>
    </lineage>
</organism>
<accession>A0ABR6ZJ45</accession>
<evidence type="ECO:0000313" key="2">
    <source>
        <dbReference type="Proteomes" id="UP000650424"/>
    </source>
</evidence>
<name>A0ABR6ZJ45_9BURK</name>
<protein>
    <submittedName>
        <fullName evidence="1">DUF4936 family protein</fullName>
    </submittedName>
</protein>
<dbReference type="EMBL" id="JACOGF010000001">
    <property type="protein sequence ID" value="MBC3915898.1"/>
    <property type="molecule type" value="Genomic_DNA"/>
</dbReference>
<reference evidence="1 2" key="1">
    <citation type="submission" date="2020-08" db="EMBL/GenBank/DDBJ databases">
        <title>Novel species isolated from subtropical streams in China.</title>
        <authorList>
            <person name="Lu H."/>
        </authorList>
    </citation>
    <scope>NUCLEOTIDE SEQUENCE [LARGE SCALE GENOMIC DNA]</scope>
    <source>
        <strain evidence="1 2">CY18W</strain>
    </source>
</reference>
<gene>
    <name evidence="1" type="ORF">H8L32_00240</name>
</gene>
<dbReference type="InterPro" id="IPR032556">
    <property type="entry name" value="DUF4936"/>
</dbReference>
<dbReference type="Pfam" id="PF16290">
    <property type="entry name" value="DUF4936"/>
    <property type="match status" value="1"/>
</dbReference>